<dbReference type="Proteomes" id="UP000030762">
    <property type="component" value="Unassembled WGS sequence"/>
</dbReference>
<dbReference type="EMBL" id="JH767169">
    <property type="protein sequence ID" value="EQC31383.1"/>
    <property type="molecule type" value="Genomic_DNA"/>
</dbReference>
<keyword evidence="2" id="KW-1185">Reference proteome</keyword>
<evidence type="ECO:0000313" key="2">
    <source>
        <dbReference type="Proteomes" id="UP000030762"/>
    </source>
</evidence>
<accession>T0RGH4</accession>
<dbReference type="OMA" id="YHHATHA"/>
<dbReference type="OrthoDB" id="10311835at2759"/>
<organism evidence="1 2">
    <name type="scientific">Saprolegnia diclina (strain VS20)</name>
    <dbReference type="NCBI Taxonomy" id="1156394"/>
    <lineage>
        <taxon>Eukaryota</taxon>
        <taxon>Sar</taxon>
        <taxon>Stramenopiles</taxon>
        <taxon>Oomycota</taxon>
        <taxon>Saprolegniomycetes</taxon>
        <taxon>Saprolegniales</taxon>
        <taxon>Saprolegniaceae</taxon>
        <taxon>Saprolegnia</taxon>
    </lineage>
</organism>
<proteinExistence type="predicted"/>
<sequence length="362" mass="40288">MAPTTAIGEDVYSSREILYDAQHAADDDAIESDAVARKRTYDRQRLRDHRRRERLQAQYLREQVAALSAELEARTSSPLPWRDVAIALANSSQSAKLTNSALKAQLHYTRQLAYVLTTCLSRVPSSPLDNVLPHLASYQCQTLPATQRGEALAWLTTRLYHHATHALSCCRPIAFDVHFAETESVALSYMVLQQQIEIPAPLEALVESNRRIYLQNACPGHTAAYVDHDLVTTALGEDAAYFDLGAGDHVLYRLFEMPHRAVLVCSSITDETRVNNPNAVLSNGWIIMDRLDAKTTRISELFLFSMRQEEDAELETVAKAQAAARVAALNNHSFCKQLLTTTLRGVLPDGETAPDEGWTTCP</sequence>
<protein>
    <submittedName>
        <fullName evidence="1">Uncharacterized protein</fullName>
    </submittedName>
</protein>
<evidence type="ECO:0000313" key="1">
    <source>
        <dbReference type="EMBL" id="EQC31383.1"/>
    </source>
</evidence>
<dbReference type="GeneID" id="19951711"/>
<gene>
    <name evidence="1" type="ORF">SDRG_10984</name>
</gene>
<dbReference type="AlphaFoldDB" id="T0RGH4"/>
<name>T0RGH4_SAPDV</name>
<dbReference type="VEuPathDB" id="FungiDB:SDRG_10984"/>
<dbReference type="InParanoid" id="T0RGH4"/>
<dbReference type="RefSeq" id="XP_008615224.1">
    <property type="nucleotide sequence ID" value="XM_008617002.1"/>
</dbReference>
<reference evidence="1 2" key="1">
    <citation type="submission" date="2012-04" db="EMBL/GenBank/DDBJ databases">
        <title>The Genome Sequence of Saprolegnia declina VS20.</title>
        <authorList>
            <consortium name="The Broad Institute Genome Sequencing Platform"/>
            <person name="Russ C."/>
            <person name="Nusbaum C."/>
            <person name="Tyler B."/>
            <person name="van West P."/>
            <person name="Dieguez-Uribeondo J."/>
            <person name="de Bruijn I."/>
            <person name="Tripathy S."/>
            <person name="Jiang R."/>
            <person name="Young S.K."/>
            <person name="Zeng Q."/>
            <person name="Gargeya S."/>
            <person name="Fitzgerald M."/>
            <person name="Haas B."/>
            <person name="Abouelleil A."/>
            <person name="Alvarado L."/>
            <person name="Arachchi H.M."/>
            <person name="Berlin A."/>
            <person name="Chapman S.B."/>
            <person name="Goldberg J."/>
            <person name="Griggs A."/>
            <person name="Gujja S."/>
            <person name="Hansen M."/>
            <person name="Howarth C."/>
            <person name="Imamovic A."/>
            <person name="Larimer J."/>
            <person name="McCowen C."/>
            <person name="Montmayeur A."/>
            <person name="Murphy C."/>
            <person name="Neiman D."/>
            <person name="Pearson M."/>
            <person name="Priest M."/>
            <person name="Roberts A."/>
            <person name="Saif S."/>
            <person name="Shea T."/>
            <person name="Sisk P."/>
            <person name="Sykes S."/>
            <person name="Wortman J."/>
            <person name="Nusbaum C."/>
            <person name="Birren B."/>
        </authorList>
    </citation>
    <scope>NUCLEOTIDE SEQUENCE [LARGE SCALE GENOMIC DNA]</scope>
    <source>
        <strain evidence="1 2">VS20</strain>
    </source>
</reference>